<evidence type="ECO:0000256" key="1">
    <source>
        <dbReference type="ARBA" id="ARBA00022604"/>
    </source>
</evidence>
<name>A0A6P4CAU1_ARADU</name>
<evidence type="ECO:0000313" key="6">
    <source>
        <dbReference type="RefSeq" id="XP_015947930.1"/>
    </source>
</evidence>
<comment type="similarity">
    <text evidence="2">Belongs to the TAC family.</text>
</comment>
<sequence length="313" mass="35626">MKIFNWVHKRFNHKPPKDGFASDMKKNEVTISNDDNKVVGDNEVALLKQVALTNMLGGWKDGILTIGTLGYDHKEYFGLQVQDKKLLGGDEGLNKNNNINNNNVFDDYAENDDEEVNPLMLNTFEHHNNNFNDEEEEEEEEEVLVGGGANQIIIDANYNVITKEEVLMNNEIVLADESNDDDDDGESDDVDDDQKKKIVRGERITLADLFLADSEVKKKMMGPTKILVESNDDEKSNLKVKHGKSFAKKLLPNVKDNPQPMKDIKKLMKKMLKRKIHPDFDAKNQKPEKKESIDGNHTKKKEGRKASLYCIPI</sequence>
<accession>A0A6P4CAU1</accession>
<dbReference type="KEGG" id="adu:107472919"/>
<evidence type="ECO:0000256" key="4">
    <source>
        <dbReference type="SAM" id="MobiDB-lite"/>
    </source>
</evidence>
<dbReference type="PANTHER" id="PTHR38366">
    <property type="entry name" value="NAD-DEPENDENT PROTEIN DEACETYLASE HST1-LIKE PROTEIN"/>
    <property type="match status" value="1"/>
</dbReference>
<feature type="region of interest" description="Disordered" evidence="4">
    <location>
        <begin position="176"/>
        <end position="196"/>
    </location>
</feature>
<dbReference type="GeneID" id="107472919"/>
<proteinExistence type="inferred from homology"/>
<keyword evidence="5" id="KW-1185">Reference proteome</keyword>
<dbReference type="RefSeq" id="XP_015947930.1">
    <property type="nucleotide sequence ID" value="XM_016092444.3"/>
</dbReference>
<feature type="region of interest" description="Disordered" evidence="4">
    <location>
        <begin position="275"/>
        <end position="313"/>
    </location>
</feature>
<dbReference type="InterPro" id="IPR044989">
    <property type="entry name" value="TAC1"/>
</dbReference>
<feature type="compositionally biased region" description="Basic and acidic residues" evidence="4">
    <location>
        <begin position="277"/>
        <end position="297"/>
    </location>
</feature>
<dbReference type="AlphaFoldDB" id="A0A6P4CAU1"/>
<dbReference type="Proteomes" id="UP000515211">
    <property type="component" value="Chromosome 2"/>
</dbReference>
<feature type="compositionally biased region" description="Acidic residues" evidence="4">
    <location>
        <begin position="177"/>
        <end position="192"/>
    </location>
</feature>
<evidence type="ECO:0000313" key="5">
    <source>
        <dbReference type="Proteomes" id="UP000515211"/>
    </source>
</evidence>
<protein>
    <recommendedName>
        <fullName evidence="3">Protein TILLER ANGLE CONTROL 1</fullName>
    </recommendedName>
</protein>
<gene>
    <name evidence="6" type="primary">LOC107472919</name>
</gene>
<dbReference type="GO" id="GO:0001763">
    <property type="term" value="P:morphogenesis of a branching structure"/>
    <property type="evidence" value="ECO:0007669"/>
    <property type="project" value="InterPro"/>
</dbReference>
<evidence type="ECO:0000256" key="2">
    <source>
        <dbReference type="ARBA" id="ARBA00025796"/>
    </source>
</evidence>
<keyword evidence="1" id="KW-0341">Growth regulation</keyword>
<dbReference type="OrthoDB" id="1922866at2759"/>
<reference evidence="6" key="2">
    <citation type="submission" date="2025-08" db="UniProtKB">
        <authorList>
            <consortium name="RefSeq"/>
        </authorList>
    </citation>
    <scope>IDENTIFICATION</scope>
    <source>
        <tissue evidence="6">Whole plant</tissue>
    </source>
</reference>
<dbReference type="PANTHER" id="PTHR38366:SF1">
    <property type="entry name" value="PROTEIN TILLER ANGLE CONTROL 1"/>
    <property type="match status" value="1"/>
</dbReference>
<evidence type="ECO:0000256" key="3">
    <source>
        <dbReference type="ARBA" id="ARBA00026138"/>
    </source>
</evidence>
<reference evidence="5" key="1">
    <citation type="journal article" date="2016" name="Nat. Genet.">
        <title>The genome sequences of Arachis duranensis and Arachis ipaensis, the diploid ancestors of cultivated peanut.</title>
        <authorList>
            <person name="Bertioli D.J."/>
            <person name="Cannon S.B."/>
            <person name="Froenicke L."/>
            <person name="Huang G."/>
            <person name="Farmer A.D."/>
            <person name="Cannon E.K."/>
            <person name="Liu X."/>
            <person name="Gao D."/>
            <person name="Clevenger J."/>
            <person name="Dash S."/>
            <person name="Ren L."/>
            <person name="Moretzsohn M.C."/>
            <person name="Shirasawa K."/>
            <person name="Huang W."/>
            <person name="Vidigal B."/>
            <person name="Abernathy B."/>
            <person name="Chu Y."/>
            <person name="Niederhuth C.E."/>
            <person name="Umale P."/>
            <person name="Araujo A.C."/>
            <person name="Kozik A."/>
            <person name="Kim K.D."/>
            <person name="Burow M.D."/>
            <person name="Varshney R.K."/>
            <person name="Wang X."/>
            <person name="Zhang X."/>
            <person name="Barkley N."/>
            <person name="Guimaraes P.M."/>
            <person name="Isobe S."/>
            <person name="Guo B."/>
            <person name="Liao B."/>
            <person name="Stalker H.T."/>
            <person name="Schmitz R.J."/>
            <person name="Scheffler B.E."/>
            <person name="Leal-Bertioli S.C."/>
            <person name="Xun X."/>
            <person name="Jackson S.A."/>
            <person name="Michelmore R."/>
            <person name="Ozias-Akins P."/>
        </authorList>
    </citation>
    <scope>NUCLEOTIDE SEQUENCE [LARGE SCALE GENOMIC DNA]</scope>
    <source>
        <strain evidence="5">cv. V14167</strain>
    </source>
</reference>
<organism evidence="5 6">
    <name type="scientific">Arachis duranensis</name>
    <name type="common">Wild peanut</name>
    <dbReference type="NCBI Taxonomy" id="130453"/>
    <lineage>
        <taxon>Eukaryota</taxon>
        <taxon>Viridiplantae</taxon>
        <taxon>Streptophyta</taxon>
        <taxon>Embryophyta</taxon>
        <taxon>Tracheophyta</taxon>
        <taxon>Spermatophyta</taxon>
        <taxon>Magnoliopsida</taxon>
        <taxon>eudicotyledons</taxon>
        <taxon>Gunneridae</taxon>
        <taxon>Pentapetalae</taxon>
        <taxon>rosids</taxon>
        <taxon>fabids</taxon>
        <taxon>Fabales</taxon>
        <taxon>Fabaceae</taxon>
        <taxon>Papilionoideae</taxon>
        <taxon>50 kb inversion clade</taxon>
        <taxon>dalbergioids sensu lato</taxon>
        <taxon>Dalbergieae</taxon>
        <taxon>Pterocarpus clade</taxon>
        <taxon>Arachis</taxon>
    </lineage>
</organism>